<dbReference type="InterPro" id="IPR003140">
    <property type="entry name" value="PLipase/COase/thioEstase"/>
</dbReference>
<dbReference type="HOGENOM" id="CLU_049413_3_2_4"/>
<dbReference type="GO" id="GO:0106435">
    <property type="term" value="F:carboxylesterase activity"/>
    <property type="evidence" value="ECO:0007669"/>
    <property type="project" value="UniProtKB-EC"/>
</dbReference>
<feature type="domain" description="Phospholipase/carboxylesterase/thioesterase" evidence="3">
    <location>
        <begin position="4"/>
        <end position="211"/>
    </location>
</feature>
<reference evidence="5" key="1">
    <citation type="submission" date="2014-12" db="EMBL/GenBank/DDBJ databases">
        <authorList>
            <person name="Salcher M.M."/>
        </authorList>
    </citation>
    <scope>NUCLEOTIDE SEQUENCE [LARGE SCALE GENOMIC DNA]</scope>
    <source>
        <strain evidence="5">MMS-10A-171</strain>
    </source>
</reference>
<dbReference type="SUPFAM" id="SSF53474">
    <property type="entry name" value="alpha/beta-Hydrolases"/>
    <property type="match status" value="1"/>
</dbReference>
<dbReference type="PANTHER" id="PTHR10655">
    <property type="entry name" value="LYSOPHOSPHOLIPASE-RELATED"/>
    <property type="match status" value="1"/>
</dbReference>
<dbReference type="EC" id="3.1.1.1" evidence="4"/>
<accession>A0A0D6EUT1</accession>
<proteinExistence type="inferred from homology"/>
<dbReference type="InterPro" id="IPR029058">
    <property type="entry name" value="AB_hydrolase_fold"/>
</dbReference>
<evidence type="ECO:0000259" key="3">
    <source>
        <dbReference type="Pfam" id="PF02230"/>
    </source>
</evidence>
<dbReference type="OrthoDB" id="9801763at2"/>
<dbReference type="RefSeq" id="WP_046487326.1">
    <property type="nucleotide sequence ID" value="NZ_LN827929.1"/>
</dbReference>
<sequence length="215" mass="24431">MTPIIIDNIEPPIGSVIFLHGLGADGFDFKSIFGRSQFNKIRFILPHAPYQPVTINQGMEMRAWYDLYDLSLDKDEDELGMQRSSLIIQKLIEEQISLGIPSEKIIIGGFSQGAVMSFYLGLKYHKKLGGIAALSGYLPLKDMLIRSIKNDLIKIPIFMAHGLYDNVIDIEIADSSFKKLMAKFNFAHFEKYPMGHEVCEKEIDDLSIFFNQSFK</sequence>
<dbReference type="EMBL" id="LN827929">
    <property type="protein sequence ID" value="CEZ19266.1"/>
    <property type="molecule type" value="Genomic_DNA"/>
</dbReference>
<organism evidence="4 5">
    <name type="scientific">Candidatus Methylopumilus planktonicus</name>
    <dbReference type="NCBI Taxonomy" id="1581557"/>
    <lineage>
        <taxon>Bacteria</taxon>
        <taxon>Pseudomonadati</taxon>
        <taxon>Pseudomonadota</taxon>
        <taxon>Betaproteobacteria</taxon>
        <taxon>Nitrosomonadales</taxon>
        <taxon>Methylophilaceae</taxon>
        <taxon>Candidatus Methylopumilus</taxon>
    </lineage>
</organism>
<gene>
    <name evidence="4" type="ORF">BN1208_0372</name>
</gene>
<dbReference type="STRING" id="1581557.BN1208_0372"/>
<keyword evidence="5" id="KW-1185">Reference proteome</keyword>
<dbReference type="Proteomes" id="UP000064007">
    <property type="component" value="Chromosome 1"/>
</dbReference>
<evidence type="ECO:0000313" key="5">
    <source>
        <dbReference type="Proteomes" id="UP000064007"/>
    </source>
</evidence>
<dbReference type="Gene3D" id="3.40.50.1820">
    <property type="entry name" value="alpha/beta hydrolase"/>
    <property type="match status" value="1"/>
</dbReference>
<evidence type="ECO:0000256" key="2">
    <source>
        <dbReference type="ARBA" id="ARBA00022801"/>
    </source>
</evidence>
<dbReference type="KEGG" id="mbat:BN1208_0372"/>
<dbReference type="InterPro" id="IPR050565">
    <property type="entry name" value="LYPA1-2/EST-like"/>
</dbReference>
<dbReference type="AlphaFoldDB" id="A0A0D6EUT1"/>
<dbReference type="Pfam" id="PF02230">
    <property type="entry name" value="Abhydrolase_2"/>
    <property type="match status" value="1"/>
</dbReference>
<name>A0A0D6EUT1_9PROT</name>
<protein>
    <submittedName>
        <fullName evidence="4">Carboxylesterase</fullName>
        <ecNumber evidence="4">3.1.1.1</ecNumber>
    </submittedName>
</protein>
<keyword evidence="2 4" id="KW-0378">Hydrolase</keyword>
<evidence type="ECO:0000313" key="4">
    <source>
        <dbReference type="EMBL" id="CEZ19266.1"/>
    </source>
</evidence>
<comment type="similarity">
    <text evidence="1">Belongs to the AB hydrolase superfamily. AB hydrolase 2 family.</text>
</comment>
<dbReference type="PANTHER" id="PTHR10655:SF17">
    <property type="entry name" value="LYSOPHOSPHOLIPASE-LIKE PROTEIN 1"/>
    <property type="match status" value="1"/>
</dbReference>
<evidence type="ECO:0000256" key="1">
    <source>
        <dbReference type="ARBA" id="ARBA00006499"/>
    </source>
</evidence>